<dbReference type="InterPro" id="IPR054574">
    <property type="entry name" value="Cgl0159_dom"/>
</dbReference>
<evidence type="ECO:0000313" key="3">
    <source>
        <dbReference type="Proteomes" id="UP000199515"/>
    </source>
</evidence>
<proteinExistence type="predicted"/>
<feature type="domain" description="Cgl0159-like" evidence="1">
    <location>
        <begin position="41"/>
        <end position="290"/>
    </location>
</feature>
<dbReference type="Proteomes" id="UP000199515">
    <property type="component" value="Unassembled WGS sequence"/>
</dbReference>
<evidence type="ECO:0000313" key="2">
    <source>
        <dbReference type="EMBL" id="SDZ18652.1"/>
    </source>
</evidence>
<dbReference type="EMBL" id="FNON01000010">
    <property type="protein sequence ID" value="SDZ18652.1"/>
    <property type="molecule type" value="Genomic_DNA"/>
</dbReference>
<gene>
    <name evidence="2" type="ORF">SAMN05421504_110170</name>
</gene>
<organism evidence="2 3">
    <name type="scientific">Amycolatopsis xylanica</name>
    <dbReference type="NCBI Taxonomy" id="589385"/>
    <lineage>
        <taxon>Bacteria</taxon>
        <taxon>Bacillati</taxon>
        <taxon>Actinomycetota</taxon>
        <taxon>Actinomycetes</taxon>
        <taxon>Pseudonocardiales</taxon>
        <taxon>Pseudonocardiaceae</taxon>
        <taxon>Amycolatopsis</taxon>
    </lineage>
</organism>
<dbReference type="SUPFAM" id="SSF51569">
    <property type="entry name" value="Aldolase"/>
    <property type="match status" value="1"/>
</dbReference>
<reference evidence="2 3" key="1">
    <citation type="submission" date="2016-10" db="EMBL/GenBank/DDBJ databases">
        <authorList>
            <person name="de Groot N.N."/>
        </authorList>
    </citation>
    <scope>NUCLEOTIDE SEQUENCE [LARGE SCALE GENOMIC DNA]</scope>
    <source>
        <strain evidence="2 3">CPCC 202699</strain>
    </source>
</reference>
<name>A0A1H3QYI6_9PSEU</name>
<accession>A0A1H3QYI6</accession>
<dbReference type="Pfam" id="PF22649">
    <property type="entry name" value="Cgl0159"/>
    <property type="match status" value="1"/>
</dbReference>
<dbReference type="InterPro" id="IPR013785">
    <property type="entry name" value="Aldolase_TIM"/>
</dbReference>
<sequence length="297" mass="31567">MSLLTDERWNELLRTRVTDPGAIKRAYTHRRRRELVSDKGTLFLVAADHPARGALGVGDDPMAMADRRSLIERLLVALENPAVDGLLGTPDVVEELLLLDALHDKVVIGSMNRGGLAGADWEIDDRFTGYDAKSLVDFRLDGGKMLLRLVDSDPGTVPTLQACAQAVSELAAHELMAMVEPLPYDRDTTGKLVLQKDAESLARAVAVASGIGVTSAHTWLKIPAPEDSAVLNATTLPVVVLGGVPSADPAADLASWGRALRHQAVRGLVVGRTLLYPPDGDVGAAVEAAAKILEAAK</sequence>
<dbReference type="AlphaFoldDB" id="A0A1H3QYI6"/>
<keyword evidence="3" id="KW-1185">Reference proteome</keyword>
<evidence type="ECO:0000259" key="1">
    <source>
        <dbReference type="Pfam" id="PF22649"/>
    </source>
</evidence>
<protein>
    <recommendedName>
        <fullName evidence="1">Cgl0159-like domain-containing protein</fullName>
    </recommendedName>
</protein>
<dbReference type="OrthoDB" id="3726202at2"/>
<dbReference type="Gene3D" id="3.20.20.70">
    <property type="entry name" value="Aldolase class I"/>
    <property type="match status" value="1"/>
</dbReference>
<dbReference type="STRING" id="589385.SAMN05421504_110170"/>